<dbReference type="Proteomes" id="UP000031802">
    <property type="component" value="Unassembled WGS sequence"/>
</dbReference>
<reference evidence="1 2" key="2">
    <citation type="journal article" date="2015" name="PLoS ONE">
        <title>Whole-Genome Optical Mapping and Finished Genome Sequence of Sphingobacterium deserti sp. nov., a New Species Isolated from the Western Desert of China.</title>
        <authorList>
            <person name="Teng C."/>
            <person name="Zhou Z."/>
            <person name="Molnar I."/>
            <person name="Li X."/>
            <person name="Tang R."/>
            <person name="Chen M."/>
            <person name="Wang L."/>
            <person name="Su S."/>
            <person name="Zhang W."/>
            <person name="Lin M."/>
        </authorList>
    </citation>
    <scope>NUCLEOTIDE SEQUENCE [LARGE SCALE GENOMIC DNA]</scope>
    <source>
        <strain evidence="2">ACCC05744</strain>
    </source>
</reference>
<accession>A0A0B8T782</accession>
<name>A0A0B8T782_9SPHI</name>
<dbReference type="STRING" id="1229276.DI53_2059"/>
<evidence type="ECO:0000313" key="2">
    <source>
        <dbReference type="Proteomes" id="UP000031802"/>
    </source>
</evidence>
<reference evidence="2" key="1">
    <citation type="submission" date="2014-04" db="EMBL/GenBank/DDBJ databases">
        <title>Whole-Genome optical mapping and complete genome sequence of Sphingobacterium deserti sp. nov., a new spaces isolated from desert in the west of China.</title>
        <authorList>
            <person name="Teng C."/>
            <person name="Zhou Z."/>
            <person name="Li X."/>
            <person name="Chen M."/>
            <person name="Lin M."/>
            <person name="Wang L."/>
            <person name="Su S."/>
            <person name="Zhang C."/>
            <person name="Zhang W."/>
        </authorList>
    </citation>
    <scope>NUCLEOTIDE SEQUENCE [LARGE SCALE GENOMIC DNA]</scope>
    <source>
        <strain evidence="2">ACCC05744</strain>
    </source>
</reference>
<keyword evidence="2" id="KW-1185">Reference proteome</keyword>
<gene>
    <name evidence="1" type="ORF">DI53_2059</name>
</gene>
<proteinExistence type="predicted"/>
<dbReference type="AlphaFoldDB" id="A0A0B8T782"/>
<evidence type="ECO:0000313" key="1">
    <source>
        <dbReference type="EMBL" id="KGE14229.1"/>
    </source>
</evidence>
<dbReference type="EMBL" id="JJMU01000029">
    <property type="protein sequence ID" value="KGE14229.1"/>
    <property type="molecule type" value="Genomic_DNA"/>
</dbReference>
<protein>
    <submittedName>
        <fullName evidence="1">Uncharacterized protein</fullName>
    </submittedName>
</protein>
<organism evidence="1 2">
    <name type="scientific">Sphingobacterium deserti</name>
    <dbReference type="NCBI Taxonomy" id="1229276"/>
    <lineage>
        <taxon>Bacteria</taxon>
        <taxon>Pseudomonadati</taxon>
        <taxon>Bacteroidota</taxon>
        <taxon>Sphingobacteriia</taxon>
        <taxon>Sphingobacteriales</taxon>
        <taxon>Sphingobacteriaceae</taxon>
        <taxon>Sphingobacterium</taxon>
    </lineage>
</organism>
<comment type="caution">
    <text evidence="1">The sequence shown here is derived from an EMBL/GenBank/DDBJ whole genome shotgun (WGS) entry which is preliminary data.</text>
</comment>
<sequence length="63" mass="7519">MPKFAYPAFLCNCIFKRSIVCIQKYLCNNYLLSHMRFLAYFIFNPYSYGTINESMVQSFRPVD</sequence>